<comment type="caution">
    <text evidence="1">The sequence shown here is derived from an EMBL/GenBank/DDBJ whole genome shotgun (WGS) entry which is preliminary data.</text>
</comment>
<gene>
    <name evidence="1" type="ORF">AZE42_09736</name>
</gene>
<accession>A0A1J8PN38</accession>
<proteinExistence type="predicted"/>
<dbReference type="EMBL" id="LVVM01005528">
    <property type="protein sequence ID" value="OJA10325.1"/>
    <property type="molecule type" value="Genomic_DNA"/>
</dbReference>
<organism evidence="1 2">
    <name type="scientific">Rhizopogon vesiculosus</name>
    <dbReference type="NCBI Taxonomy" id="180088"/>
    <lineage>
        <taxon>Eukaryota</taxon>
        <taxon>Fungi</taxon>
        <taxon>Dikarya</taxon>
        <taxon>Basidiomycota</taxon>
        <taxon>Agaricomycotina</taxon>
        <taxon>Agaricomycetes</taxon>
        <taxon>Agaricomycetidae</taxon>
        <taxon>Boletales</taxon>
        <taxon>Suillineae</taxon>
        <taxon>Rhizopogonaceae</taxon>
        <taxon>Rhizopogon</taxon>
    </lineage>
</organism>
<sequence length="17" mass="1788">MSHSQKHAYVSLSGKGA</sequence>
<dbReference type="Proteomes" id="UP000183567">
    <property type="component" value="Unassembled WGS sequence"/>
</dbReference>
<evidence type="ECO:0000313" key="2">
    <source>
        <dbReference type="Proteomes" id="UP000183567"/>
    </source>
</evidence>
<reference evidence="1 2" key="1">
    <citation type="submission" date="2016-03" db="EMBL/GenBank/DDBJ databases">
        <title>Comparative genomics of the ectomycorrhizal sister species Rhizopogon vinicolor and Rhizopogon vesiculosus (Basidiomycota: Boletales) reveals a divergence of the mating type B locus.</title>
        <authorList>
            <person name="Mujic A.B."/>
            <person name="Kuo A."/>
            <person name="Tritt A."/>
            <person name="Lipzen A."/>
            <person name="Chen C."/>
            <person name="Johnson J."/>
            <person name="Sharma A."/>
            <person name="Barry K."/>
            <person name="Grigoriev I.V."/>
            <person name="Spatafora J.W."/>
        </authorList>
    </citation>
    <scope>NUCLEOTIDE SEQUENCE [LARGE SCALE GENOMIC DNA]</scope>
    <source>
        <strain evidence="1 2">AM-OR11-056</strain>
    </source>
</reference>
<protein>
    <submittedName>
        <fullName evidence="1">Uncharacterized protein</fullName>
    </submittedName>
</protein>
<name>A0A1J8PN38_9AGAM</name>
<evidence type="ECO:0000313" key="1">
    <source>
        <dbReference type="EMBL" id="OJA10325.1"/>
    </source>
</evidence>
<dbReference type="AlphaFoldDB" id="A0A1J8PN38"/>
<keyword evidence="2" id="KW-1185">Reference proteome</keyword>